<evidence type="ECO:0008006" key="5">
    <source>
        <dbReference type="Google" id="ProtNLM"/>
    </source>
</evidence>
<sequence>VVFSPFFCTFFCCCTTSLRVFEDSECRFYDAGGGRTINGKKRSPVVPPTRSTTRPGGAKPPRRLQILSGLGTVWELKGTGGVEEGKTKMRRIENEREQVSPNDFYPVQM</sequence>
<feature type="signal peptide" evidence="2">
    <location>
        <begin position="1"/>
        <end position="19"/>
    </location>
</feature>
<protein>
    <recommendedName>
        <fullName evidence="5">Secreted protein</fullName>
    </recommendedName>
</protein>
<name>A0ABV0PPM7_9TELE</name>
<feature type="region of interest" description="Disordered" evidence="1">
    <location>
        <begin position="39"/>
        <end position="62"/>
    </location>
</feature>
<comment type="caution">
    <text evidence="3">The sequence shown here is derived from an EMBL/GenBank/DDBJ whole genome shotgun (WGS) entry which is preliminary data.</text>
</comment>
<accession>A0ABV0PPM7</accession>
<reference evidence="3 4" key="1">
    <citation type="submission" date="2021-06" db="EMBL/GenBank/DDBJ databases">
        <authorList>
            <person name="Palmer J.M."/>
        </authorList>
    </citation>
    <scope>NUCLEOTIDE SEQUENCE [LARGE SCALE GENOMIC DNA]</scope>
    <source>
        <strain evidence="3 4">GA_2019</strain>
        <tissue evidence="3">Muscle</tissue>
    </source>
</reference>
<organism evidence="3 4">
    <name type="scientific">Goodea atripinnis</name>
    <dbReference type="NCBI Taxonomy" id="208336"/>
    <lineage>
        <taxon>Eukaryota</taxon>
        <taxon>Metazoa</taxon>
        <taxon>Chordata</taxon>
        <taxon>Craniata</taxon>
        <taxon>Vertebrata</taxon>
        <taxon>Euteleostomi</taxon>
        <taxon>Actinopterygii</taxon>
        <taxon>Neopterygii</taxon>
        <taxon>Teleostei</taxon>
        <taxon>Neoteleostei</taxon>
        <taxon>Acanthomorphata</taxon>
        <taxon>Ovalentaria</taxon>
        <taxon>Atherinomorphae</taxon>
        <taxon>Cyprinodontiformes</taxon>
        <taxon>Goodeidae</taxon>
        <taxon>Goodea</taxon>
    </lineage>
</organism>
<evidence type="ECO:0000313" key="4">
    <source>
        <dbReference type="Proteomes" id="UP001476798"/>
    </source>
</evidence>
<keyword evidence="4" id="KW-1185">Reference proteome</keyword>
<dbReference type="Proteomes" id="UP001476798">
    <property type="component" value="Unassembled WGS sequence"/>
</dbReference>
<proteinExistence type="predicted"/>
<gene>
    <name evidence="3" type="ORF">GOODEAATRI_018346</name>
</gene>
<evidence type="ECO:0000256" key="2">
    <source>
        <dbReference type="SAM" id="SignalP"/>
    </source>
</evidence>
<dbReference type="EMBL" id="JAHRIO010081519">
    <property type="protein sequence ID" value="MEQ2185456.1"/>
    <property type="molecule type" value="Genomic_DNA"/>
</dbReference>
<keyword evidence="2" id="KW-0732">Signal</keyword>
<evidence type="ECO:0000256" key="1">
    <source>
        <dbReference type="SAM" id="MobiDB-lite"/>
    </source>
</evidence>
<evidence type="ECO:0000313" key="3">
    <source>
        <dbReference type="EMBL" id="MEQ2185456.1"/>
    </source>
</evidence>
<feature type="chain" id="PRO_5046828408" description="Secreted protein" evidence="2">
    <location>
        <begin position="20"/>
        <end position="109"/>
    </location>
</feature>
<feature type="non-terminal residue" evidence="3">
    <location>
        <position position="1"/>
    </location>
</feature>